<dbReference type="RefSeq" id="WP_002696181.1">
    <property type="nucleotide sequence ID" value="NZ_AAWS01000010.1"/>
</dbReference>
<protein>
    <submittedName>
        <fullName evidence="1">Lipoprotein, putative</fullName>
    </submittedName>
</protein>
<gene>
    <name evidence="1" type="ORF">M23134_00569</name>
</gene>
<reference evidence="1 2" key="1">
    <citation type="submission" date="2007-01" db="EMBL/GenBank/DDBJ databases">
        <authorList>
            <person name="Haygood M."/>
            <person name="Podell S."/>
            <person name="Anderson C."/>
            <person name="Hopkinson B."/>
            <person name="Roe K."/>
            <person name="Barbeau K."/>
            <person name="Gaasterland T."/>
            <person name="Ferriera S."/>
            <person name="Johnson J."/>
            <person name="Kravitz S."/>
            <person name="Beeson K."/>
            <person name="Sutton G."/>
            <person name="Rogers Y.-H."/>
            <person name="Friedman R."/>
            <person name="Frazier M."/>
            <person name="Venter J.C."/>
        </authorList>
    </citation>
    <scope>NUCLEOTIDE SEQUENCE [LARGE SCALE GENOMIC DNA]</scope>
    <source>
        <strain evidence="1 2">ATCC 23134</strain>
    </source>
</reference>
<accession>A1ZJE9</accession>
<dbReference type="AlphaFoldDB" id="A1ZJE9"/>
<sequence>MKFRHFFVFSLVAVFFSSCTIQQHIQFNKNLSGTATSTIDMSMLMALMPKTTPGDSSTTKPKSSMPDMSMLMDSLKKGPQMDKLKDIEGISNFTYNMDKETKKMTFSYDFKNLDALNKALAEGGTSNPGTLMGKNMPGSKPAPAKNKDFKYFVKKGRYVIYKMPKNDMPDDMGKNMQENPMMSGDMVKFEFKISFARKIKKVKTKSAIFKSDNYIEYKTNIQEMMKQKDPVEIKIKYR</sequence>
<evidence type="ECO:0000313" key="1">
    <source>
        <dbReference type="EMBL" id="EAY29685.1"/>
    </source>
</evidence>
<organism evidence="1 2">
    <name type="scientific">Microscilla marina ATCC 23134</name>
    <dbReference type="NCBI Taxonomy" id="313606"/>
    <lineage>
        <taxon>Bacteria</taxon>
        <taxon>Pseudomonadati</taxon>
        <taxon>Bacteroidota</taxon>
        <taxon>Cytophagia</taxon>
        <taxon>Cytophagales</taxon>
        <taxon>Microscillaceae</taxon>
        <taxon>Microscilla</taxon>
    </lineage>
</organism>
<dbReference type="OrthoDB" id="9943767at2"/>
<evidence type="ECO:0000313" key="2">
    <source>
        <dbReference type="Proteomes" id="UP000004095"/>
    </source>
</evidence>
<name>A1ZJE9_MICM2</name>
<dbReference type="EMBL" id="AAWS01000010">
    <property type="protein sequence ID" value="EAY29685.1"/>
    <property type="molecule type" value="Genomic_DNA"/>
</dbReference>
<keyword evidence="2" id="KW-1185">Reference proteome</keyword>
<dbReference type="PROSITE" id="PS51257">
    <property type="entry name" value="PROKAR_LIPOPROTEIN"/>
    <property type="match status" value="1"/>
</dbReference>
<keyword evidence="1" id="KW-0449">Lipoprotein</keyword>
<dbReference type="Proteomes" id="UP000004095">
    <property type="component" value="Unassembled WGS sequence"/>
</dbReference>
<proteinExistence type="predicted"/>
<comment type="caution">
    <text evidence="1">The sequence shown here is derived from an EMBL/GenBank/DDBJ whole genome shotgun (WGS) entry which is preliminary data.</text>
</comment>